<dbReference type="Pfam" id="PF00271">
    <property type="entry name" value="Helicase_C"/>
    <property type="match status" value="1"/>
</dbReference>
<feature type="domain" description="Helicase C-terminal" evidence="6">
    <location>
        <begin position="241"/>
        <end position="421"/>
    </location>
</feature>
<evidence type="ECO:0000256" key="1">
    <source>
        <dbReference type="ARBA" id="ARBA00022741"/>
    </source>
</evidence>
<gene>
    <name evidence="7" type="primary">hrpA</name>
    <name evidence="7" type="ORF">HHJ78_01265</name>
</gene>
<dbReference type="EC" id="3.6.4.13" evidence="7"/>
<dbReference type="PANTHER" id="PTHR18934">
    <property type="entry name" value="ATP-DEPENDENT RNA HELICASE"/>
    <property type="match status" value="1"/>
</dbReference>
<evidence type="ECO:0000259" key="6">
    <source>
        <dbReference type="PROSITE" id="PS51194"/>
    </source>
</evidence>
<dbReference type="Pfam" id="PF00270">
    <property type="entry name" value="DEAD"/>
    <property type="match status" value="1"/>
</dbReference>
<dbReference type="Gene3D" id="3.40.50.300">
    <property type="entry name" value="P-loop containing nucleotide triphosphate hydrolases"/>
    <property type="match status" value="2"/>
</dbReference>
<accession>A0A7Y0TZJ2</accession>
<dbReference type="PROSITE" id="PS51192">
    <property type="entry name" value="HELICASE_ATP_BIND_1"/>
    <property type="match status" value="1"/>
</dbReference>
<dbReference type="SMART" id="SM00490">
    <property type="entry name" value="HELICc"/>
    <property type="match status" value="1"/>
</dbReference>
<evidence type="ECO:0000256" key="4">
    <source>
        <dbReference type="ARBA" id="ARBA00022840"/>
    </source>
</evidence>
<dbReference type="SMART" id="SM00382">
    <property type="entry name" value="AAA"/>
    <property type="match status" value="1"/>
</dbReference>
<protein>
    <submittedName>
        <fullName evidence="7">ATP-dependent RNA helicase HrpA</fullName>
        <ecNumber evidence="7">3.6.4.13</ecNumber>
    </submittedName>
</protein>
<dbReference type="InterPro" id="IPR027417">
    <property type="entry name" value="P-loop_NTPase"/>
</dbReference>
<dbReference type="InterPro" id="IPR007502">
    <property type="entry name" value="Helicase-assoc_dom"/>
</dbReference>
<dbReference type="PANTHER" id="PTHR18934:SF99">
    <property type="entry name" value="ATP-DEPENDENT RNA HELICASE DHX37-RELATED"/>
    <property type="match status" value="1"/>
</dbReference>
<dbReference type="InterPro" id="IPR003593">
    <property type="entry name" value="AAA+_ATPase"/>
</dbReference>
<dbReference type="Pfam" id="PF21010">
    <property type="entry name" value="HA2_C"/>
    <property type="match status" value="1"/>
</dbReference>
<keyword evidence="4" id="KW-0067">ATP-binding</keyword>
<dbReference type="CDD" id="cd18791">
    <property type="entry name" value="SF2_C_RHA"/>
    <property type="match status" value="1"/>
</dbReference>
<dbReference type="InterPro" id="IPR011545">
    <property type="entry name" value="DEAD/DEAH_box_helicase_dom"/>
</dbReference>
<dbReference type="GO" id="GO:0003723">
    <property type="term" value="F:RNA binding"/>
    <property type="evidence" value="ECO:0007669"/>
    <property type="project" value="TreeGrafter"/>
</dbReference>
<dbReference type="RefSeq" id="WP_169771419.1">
    <property type="nucleotide sequence ID" value="NZ_JABCUR010000001.1"/>
</dbReference>
<dbReference type="GO" id="GO:0005524">
    <property type="term" value="F:ATP binding"/>
    <property type="evidence" value="ECO:0007669"/>
    <property type="project" value="UniProtKB-KW"/>
</dbReference>
<dbReference type="InterPro" id="IPR010222">
    <property type="entry name" value="RNA_helicase_HrpA"/>
</dbReference>
<dbReference type="InterPro" id="IPR001650">
    <property type="entry name" value="Helicase_C-like"/>
</dbReference>
<dbReference type="GO" id="GO:0016787">
    <property type="term" value="F:hydrolase activity"/>
    <property type="evidence" value="ECO:0007669"/>
    <property type="project" value="UniProtKB-KW"/>
</dbReference>
<evidence type="ECO:0000313" key="8">
    <source>
        <dbReference type="Proteomes" id="UP000578252"/>
    </source>
</evidence>
<proteinExistence type="predicted"/>
<dbReference type="GO" id="GO:0003724">
    <property type="term" value="F:RNA helicase activity"/>
    <property type="evidence" value="ECO:0007669"/>
    <property type="project" value="UniProtKB-EC"/>
</dbReference>
<evidence type="ECO:0000256" key="3">
    <source>
        <dbReference type="ARBA" id="ARBA00022806"/>
    </source>
</evidence>
<dbReference type="SUPFAM" id="SSF52540">
    <property type="entry name" value="P-loop containing nucleoside triphosphate hydrolases"/>
    <property type="match status" value="1"/>
</dbReference>
<name>A0A7Y0TZJ2_9ACTO</name>
<evidence type="ECO:0000256" key="2">
    <source>
        <dbReference type="ARBA" id="ARBA00022801"/>
    </source>
</evidence>
<dbReference type="EMBL" id="JABCUR010000001">
    <property type="protein sequence ID" value="NMW64196.1"/>
    <property type="molecule type" value="Genomic_DNA"/>
</dbReference>
<dbReference type="Gene3D" id="1.20.120.1080">
    <property type="match status" value="1"/>
</dbReference>
<dbReference type="SMART" id="SM00487">
    <property type="entry name" value="DEXDc"/>
    <property type="match status" value="1"/>
</dbReference>
<keyword evidence="2 7" id="KW-0378">Hydrolase</keyword>
<dbReference type="Pfam" id="PF07717">
    <property type="entry name" value="OB_NTP_bind"/>
    <property type="match status" value="1"/>
</dbReference>
<dbReference type="FunFam" id="1.20.120.1080:FF:000005">
    <property type="entry name" value="ATP-dependent helicase HrpA"/>
    <property type="match status" value="1"/>
</dbReference>
<evidence type="ECO:0000313" key="7">
    <source>
        <dbReference type="EMBL" id="NMW64196.1"/>
    </source>
</evidence>
<dbReference type="InterPro" id="IPR024590">
    <property type="entry name" value="HrpA_C"/>
</dbReference>
<dbReference type="NCBIfam" id="TIGR01967">
    <property type="entry name" value="DEAH_box_HrpA"/>
    <property type="match status" value="1"/>
</dbReference>
<dbReference type="Pfam" id="PF11898">
    <property type="entry name" value="DUF3418"/>
    <property type="match status" value="3"/>
</dbReference>
<dbReference type="SMART" id="SM00847">
    <property type="entry name" value="HA2"/>
    <property type="match status" value="1"/>
</dbReference>
<evidence type="ECO:0000259" key="5">
    <source>
        <dbReference type="PROSITE" id="PS51192"/>
    </source>
</evidence>
<feature type="domain" description="Helicase ATP-binding" evidence="5">
    <location>
        <begin position="21"/>
        <end position="184"/>
    </location>
</feature>
<dbReference type="Proteomes" id="UP000578252">
    <property type="component" value="Unassembled WGS sequence"/>
</dbReference>
<reference evidence="7 8" key="1">
    <citation type="submission" date="2020-04" db="EMBL/GenBank/DDBJ databases">
        <title>Antimicrobial susceptibility and clonality of vaginal-derived multi-drug resistant Mobiluncus isolates in China.</title>
        <authorList>
            <person name="Zhang X."/>
        </authorList>
    </citation>
    <scope>NUCLEOTIDE SEQUENCE [LARGE SCALE GENOMIC DNA]</scope>
    <source>
        <strain evidence="7 8">13</strain>
    </source>
</reference>
<dbReference type="PROSITE" id="PS51194">
    <property type="entry name" value="HELICASE_CTER"/>
    <property type="match status" value="1"/>
</dbReference>
<keyword evidence="1" id="KW-0547">Nucleotide-binding</keyword>
<comment type="caution">
    <text evidence="7">The sequence shown here is derived from an EMBL/GenBank/DDBJ whole genome shotgun (WGS) entry which is preliminary data.</text>
</comment>
<sequence length="1292" mass="144826">MPRKLTYPPELPVAEARAEILDAMRHHQVIVISGATGSGKTTQLPKMCLEVGRGTNGIIGHTQPRRLAARTVATRIAAEMDETLGQTVGYQVRFRQNVGADTRIKLMTDGILLSEMSQDPQLRRYDTLIIDEAHERSLNIDFILGYLQSLVKIRPDLLVIITSATIDSQRFATAFGVDTPVIEVAGRTFPVEIRYRPLVTEVSPGHLESCAIEPSLNPEKSLEIKETKVDVVDQEIDQVTGILRAVDELVEAGPGDILVFLAGEADIRDTAAALKGHLGHRFVEPDSKSNVPGAIEVLPLYSRLSEAAQQSIFAPHSLRRIVLATNVAETSLTVPGIVYVIDPGVARISRYSNKTRVQRLPIEPISQASANQRAGRCGRTCPGICIRLYSQQDFLSRPEYTEPEIQRTSLSAVILQMASLGLGEVADFPFLDPPSPRSVTDGVLELSQLGALDTRKKPVRITRLGRKIARLPLDPRLARILLAADELGVASEAVIVVAALAMQDVRERPSEKRSEADEMHARFEDERSDFLAYLRLWSYLQLQKGSLSGSAFRRRCSREFLHYLRVREWFDLAKQLREMLQEIGINTCSLNEINVDVVDANALHQALLYGMLAQIGYWSSQKREYLGARGQKFVVWPGSGLTSKHYDWVMAAELVETSRLFARTVARVEPEWIEQAGKYLLVRSYFEPYWSLRAQAAMIHERVTLYGLTLVADRAHTLASLGSTLVENQPARDLARALFIRHALVAGEWRENPAFIQTNRERLVAAQEARVRLQIPGEIDDFTLESWFDKKLPENVTSAAAFNAWWKTKRFEDPQYLDFPWELLVPASEDTQQFPDFWNQNETLLPLAYTFGGKRGGITTAPTADIHRNTTKSKRHKSSKIPQREIDVVDLSEGVTIIIPERSLETIDPTGFDWPIPGALREHLLARIKALPKQVRKKIVPAAALVEEIWEPISAYLGVNPSERPSLDQVFSQAIATARRVELSRGDLSAMHEALPENQRNHFAIITAKGRVLAKGDDFSVLRNTLIVNTTTQQGKVWHQQEAEKAKVEKPRDYAAALTEALELPQTRVITRWRGAEAAALAASPYPSTAALVQAAQSAAGVALTQEWLAAGHQLEGEDDLVQLQAECANRFEDTVYRILQGVAATMHQRVELQRVIENARAKASPTLHHTIQEIVNHVNQLLEGDFLARTPYKWLQRLEKYLQADTLRLEKARHNSAADAELSQRLAEVTRDFETSVTTIKARPFHADTHRKIQEIYWLLEEFRLSLFAQQLGTIEKVSAKRLRKLLAEIP</sequence>
<dbReference type="InterPro" id="IPR011709">
    <property type="entry name" value="DEAD-box_helicase_OB_fold"/>
</dbReference>
<organism evidence="7 8">
    <name type="scientific">Mobiluncus mulieris</name>
    <dbReference type="NCBI Taxonomy" id="2052"/>
    <lineage>
        <taxon>Bacteria</taxon>
        <taxon>Bacillati</taxon>
        <taxon>Actinomycetota</taxon>
        <taxon>Actinomycetes</taxon>
        <taxon>Actinomycetales</taxon>
        <taxon>Actinomycetaceae</taxon>
        <taxon>Mobiluncus</taxon>
    </lineage>
</organism>
<keyword evidence="3 7" id="KW-0347">Helicase</keyword>
<dbReference type="InterPro" id="IPR014001">
    <property type="entry name" value="Helicase_ATP-bd"/>
</dbReference>